<dbReference type="EMBL" id="JBFMKM010000009">
    <property type="protein sequence ID" value="KAL1303855.1"/>
    <property type="molecule type" value="Genomic_DNA"/>
</dbReference>
<proteinExistence type="inferred from homology"/>
<comment type="similarity">
    <text evidence="4">Belongs to the pex2/pex10/pex12 family.</text>
</comment>
<dbReference type="InterPro" id="IPR006845">
    <property type="entry name" value="Pex_N"/>
</dbReference>
<evidence type="ECO:0000256" key="1">
    <source>
        <dbReference type="ARBA" id="ARBA00000900"/>
    </source>
</evidence>
<name>A0ABR3PCG9_9PEZI</name>
<evidence type="ECO:0000256" key="19">
    <source>
        <dbReference type="PROSITE-ProRule" id="PRU00175"/>
    </source>
</evidence>
<evidence type="ECO:0000256" key="18">
    <source>
        <dbReference type="ARBA" id="ARBA00041230"/>
    </source>
</evidence>
<comment type="caution">
    <text evidence="22">The sequence shown here is derived from an EMBL/GenBank/DDBJ whole genome shotgun (WGS) entry which is preliminary data.</text>
</comment>
<evidence type="ECO:0000256" key="10">
    <source>
        <dbReference type="ARBA" id="ARBA00022723"/>
    </source>
</evidence>
<dbReference type="SUPFAM" id="SSF57850">
    <property type="entry name" value="RING/U-box"/>
    <property type="match status" value="1"/>
</dbReference>
<evidence type="ECO:0000256" key="3">
    <source>
        <dbReference type="ARBA" id="ARBA00004906"/>
    </source>
</evidence>
<comment type="catalytic activity">
    <reaction evidence="1">
        <text>S-ubiquitinyl-[E2 ubiquitin-conjugating enzyme]-L-cysteine + [acceptor protein]-L-lysine = [E2 ubiquitin-conjugating enzyme]-L-cysteine + N(6)-ubiquitinyl-[acceptor protein]-L-lysine.</text>
        <dbReference type="EC" id="2.3.2.27"/>
    </reaction>
</comment>
<dbReference type="GeneID" id="95974014"/>
<gene>
    <name evidence="22" type="ORF">AAFC00_000311</name>
</gene>
<keyword evidence="11 19" id="KW-0863">Zinc-finger</keyword>
<feature type="compositionally biased region" description="Basic and acidic residues" evidence="20">
    <location>
        <begin position="254"/>
        <end position="266"/>
    </location>
</feature>
<dbReference type="CDD" id="cd16527">
    <property type="entry name" value="RING-HC_PEX10"/>
    <property type="match status" value="1"/>
</dbReference>
<evidence type="ECO:0000256" key="17">
    <source>
        <dbReference type="ARBA" id="ARBA00023140"/>
    </source>
</evidence>
<reference evidence="22 23" key="1">
    <citation type="submission" date="2024-07" db="EMBL/GenBank/DDBJ databases">
        <title>Draft sequence of the Neodothiora populina.</title>
        <authorList>
            <person name="Drown D.D."/>
            <person name="Schuette U.S."/>
            <person name="Buechlein A.B."/>
            <person name="Rusch D.R."/>
            <person name="Winton L.W."/>
            <person name="Adams G.A."/>
        </authorList>
    </citation>
    <scope>NUCLEOTIDE SEQUENCE [LARGE SCALE GENOMIC DNA]</scope>
    <source>
        <strain evidence="22 23">CPC 39397</strain>
    </source>
</reference>
<dbReference type="Pfam" id="PF04757">
    <property type="entry name" value="Pex2_Pex12"/>
    <property type="match status" value="1"/>
</dbReference>
<keyword evidence="15" id="KW-1133">Transmembrane helix</keyword>
<evidence type="ECO:0000259" key="21">
    <source>
        <dbReference type="PROSITE" id="PS50089"/>
    </source>
</evidence>
<comment type="subcellular location">
    <subcellularLocation>
        <location evidence="2">Peroxisome membrane</location>
        <topology evidence="2">Multi-pass membrane protein</topology>
    </subcellularLocation>
</comment>
<dbReference type="Gene3D" id="3.30.40.10">
    <property type="entry name" value="Zinc/RING finger domain, C3HC4 (zinc finger)"/>
    <property type="match status" value="1"/>
</dbReference>
<evidence type="ECO:0000256" key="15">
    <source>
        <dbReference type="ARBA" id="ARBA00022989"/>
    </source>
</evidence>
<evidence type="ECO:0000256" key="16">
    <source>
        <dbReference type="ARBA" id="ARBA00023136"/>
    </source>
</evidence>
<keyword evidence="23" id="KW-1185">Reference proteome</keyword>
<keyword evidence="10" id="KW-0479">Metal-binding</keyword>
<evidence type="ECO:0000256" key="12">
    <source>
        <dbReference type="ARBA" id="ARBA00022786"/>
    </source>
</evidence>
<keyword evidence="16" id="KW-0472">Membrane</keyword>
<evidence type="ECO:0000256" key="14">
    <source>
        <dbReference type="ARBA" id="ARBA00022927"/>
    </source>
</evidence>
<keyword evidence="8" id="KW-0808">Transferase</keyword>
<sequence>MAELVRDRPDGEATTATAFSYPHASAPDIIRSHQKDTYFQSQLSTHLTAVFRTLRGARFAHTYATDLRTLADLLYLCLTTLVGNRTLGEEYCDIVQLEEYGLNVQATLPQVWRRGAYIVGTVLVPYSLQKILPAFRRKLRAKLDISLTRRKRNNAGSKTARLQAYLLENLDTLTSPSPVYALSLAAFYFTGAYYHISKRLLNLRYIFTRRLEPSEQRGGYELLGVLLVLQLSVQAYLHARETLEEKPQSASSLGEKEQQEETDKETSTAPQKHMTIQFLTQTPYPTPSTGGAIISLEDPHRLPWIDSPQQRKCTLCLEAMKDPSATTCGHVFCWTCLSDWLTEKQECPLCRQAVRAQKILPLR</sequence>
<evidence type="ECO:0000256" key="8">
    <source>
        <dbReference type="ARBA" id="ARBA00022679"/>
    </source>
</evidence>
<keyword evidence="9" id="KW-0812">Transmembrane</keyword>
<keyword evidence="13" id="KW-0862">Zinc</keyword>
<protein>
    <recommendedName>
        <fullName evidence="5">RING-type E3 ubiquitin transferase</fullName>
        <ecNumber evidence="5">2.3.2.27</ecNumber>
    </recommendedName>
    <alternativeName>
        <fullName evidence="18">Peroxin-10</fullName>
    </alternativeName>
</protein>
<comment type="pathway">
    <text evidence="3">Protein modification; protein ubiquitination.</text>
</comment>
<dbReference type="InterPro" id="IPR017907">
    <property type="entry name" value="Znf_RING_CS"/>
</dbReference>
<keyword evidence="6" id="KW-0813">Transport</keyword>
<evidence type="ECO:0000256" key="20">
    <source>
        <dbReference type="SAM" id="MobiDB-lite"/>
    </source>
</evidence>
<accession>A0ABR3PCG9</accession>
<dbReference type="InterPro" id="IPR001841">
    <property type="entry name" value="Znf_RING"/>
</dbReference>
<dbReference type="PROSITE" id="PS50089">
    <property type="entry name" value="ZF_RING_2"/>
    <property type="match status" value="1"/>
</dbReference>
<dbReference type="PANTHER" id="PTHR23350:SF0">
    <property type="entry name" value="PEROXISOME BIOGENESIS FACTOR 10"/>
    <property type="match status" value="1"/>
</dbReference>
<feature type="region of interest" description="Disordered" evidence="20">
    <location>
        <begin position="244"/>
        <end position="271"/>
    </location>
</feature>
<dbReference type="PROSITE" id="PS00518">
    <property type="entry name" value="ZF_RING_1"/>
    <property type="match status" value="1"/>
</dbReference>
<keyword evidence="7" id="KW-0962">Peroxisome biogenesis</keyword>
<dbReference type="SMART" id="SM00184">
    <property type="entry name" value="RING"/>
    <property type="match status" value="1"/>
</dbReference>
<dbReference type="EC" id="2.3.2.27" evidence="5"/>
<dbReference type="Proteomes" id="UP001562354">
    <property type="component" value="Unassembled WGS sequence"/>
</dbReference>
<dbReference type="InterPro" id="IPR013083">
    <property type="entry name" value="Znf_RING/FYVE/PHD"/>
</dbReference>
<evidence type="ECO:0000256" key="4">
    <source>
        <dbReference type="ARBA" id="ARBA00008704"/>
    </source>
</evidence>
<evidence type="ECO:0000313" key="23">
    <source>
        <dbReference type="Proteomes" id="UP001562354"/>
    </source>
</evidence>
<dbReference type="RefSeq" id="XP_069200130.1">
    <property type="nucleotide sequence ID" value="XM_069342700.1"/>
</dbReference>
<organism evidence="22 23">
    <name type="scientific">Neodothiora populina</name>
    <dbReference type="NCBI Taxonomy" id="2781224"/>
    <lineage>
        <taxon>Eukaryota</taxon>
        <taxon>Fungi</taxon>
        <taxon>Dikarya</taxon>
        <taxon>Ascomycota</taxon>
        <taxon>Pezizomycotina</taxon>
        <taxon>Dothideomycetes</taxon>
        <taxon>Dothideomycetidae</taxon>
        <taxon>Dothideales</taxon>
        <taxon>Dothioraceae</taxon>
        <taxon>Neodothiora</taxon>
    </lineage>
</organism>
<evidence type="ECO:0000313" key="22">
    <source>
        <dbReference type="EMBL" id="KAL1303855.1"/>
    </source>
</evidence>
<evidence type="ECO:0000256" key="5">
    <source>
        <dbReference type="ARBA" id="ARBA00012483"/>
    </source>
</evidence>
<keyword evidence="17" id="KW-0576">Peroxisome</keyword>
<keyword evidence="14" id="KW-0653">Protein transport</keyword>
<dbReference type="PANTHER" id="PTHR23350">
    <property type="entry name" value="PEROXISOME ASSEMBLY PROTEIN 10"/>
    <property type="match status" value="1"/>
</dbReference>
<evidence type="ECO:0000256" key="2">
    <source>
        <dbReference type="ARBA" id="ARBA00004585"/>
    </source>
</evidence>
<feature type="domain" description="RING-type" evidence="21">
    <location>
        <begin position="313"/>
        <end position="351"/>
    </location>
</feature>
<evidence type="ECO:0000256" key="11">
    <source>
        <dbReference type="ARBA" id="ARBA00022771"/>
    </source>
</evidence>
<dbReference type="InterPro" id="IPR025654">
    <property type="entry name" value="PEX2/10"/>
</dbReference>
<evidence type="ECO:0000256" key="13">
    <source>
        <dbReference type="ARBA" id="ARBA00022833"/>
    </source>
</evidence>
<evidence type="ECO:0000256" key="7">
    <source>
        <dbReference type="ARBA" id="ARBA00022593"/>
    </source>
</evidence>
<keyword evidence="12" id="KW-0833">Ubl conjugation pathway</keyword>
<evidence type="ECO:0000256" key="9">
    <source>
        <dbReference type="ARBA" id="ARBA00022692"/>
    </source>
</evidence>
<evidence type="ECO:0000256" key="6">
    <source>
        <dbReference type="ARBA" id="ARBA00022448"/>
    </source>
</evidence>
<dbReference type="Pfam" id="PF13639">
    <property type="entry name" value="zf-RING_2"/>
    <property type="match status" value="1"/>
</dbReference>